<name>A0A9P6H3E3_9AGAM</name>
<dbReference type="EMBL" id="WIUZ02000024">
    <property type="protein sequence ID" value="KAF9778107.1"/>
    <property type="molecule type" value="Genomic_DNA"/>
</dbReference>
<evidence type="ECO:0000313" key="2">
    <source>
        <dbReference type="Proteomes" id="UP000736335"/>
    </source>
</evidence>
<proteinExistence type="predicted"/>
<dbReference type="Proteomes" id="UP000736335">
    <property type="component" value="Unassembled WGS sequence"/>
</dbReference>
<reference evidence="1" key="2">
    <citation type="submission" date="2020-11" db="EMBL/GenBank/DDBJ databases">
        <authorList>
            <consortium name="DOE Joint Genome Institute"/>
            <person name="Kuo A."/>
            <person name="Miyauchi S."/>
            <person name="Kiss E."/>
            <person name="Drula E."/>
            <person name="Kohler A."/>
            <person name="Sanchez-Garcia M."/>
            <person name="Andreopoulos B."/>
            <person name="Barry K.W."/>
            <person name="Bonito G."/>
            <person name="Buee M."/>
            <person name="Carver A."/>
            <person name="Chen C."/>
            <person name="Cichocki N."/>
            <person name="Clum A."/>
            <person name="Culley D."/>
            <person name="Crous P.W."/>
            <person name="Fauchery L."/>
            <person name="Girlanda M."/>
            <person name="Hayes R."/>
            <person name="Keri Z."/>
            <person name="Labutti K."/>
            <person name="Lipzen A."/>
            <person name="Lombard V."/>
            <person name="Magnuson J."/>
            <person name="Maillard F."/>
            <person name="Morin E."/>
            <person name="Murat C."/>
            <person name="Nolan M."/>
            <person name="Ohm R."/>
            <person name="Pangilinan J."/>
            <person name="Pereira M."/>
            <person name="Perotto S."/>
            <person name="Peter M."/>
            <person name="Riley R."/>
            <person name="Sitrit Y."/>
            <person name="Stielow B."/>
            <person name="Szollosi G."/>
            <person name="Zifcakova L."/>
            <person name="Stursova M."/>
            <person name="Spatafora J.W."/>
            <person name="Tedersoo L."/>
            <person name="Vaario L.-M."/>
            <person name="Yamada A."/>
            <person name="Yan M."/>
            <person name="Wang P."/>
            <person name="Xu J."/>
            <person name="Bruns T."/>
            <person name="Baldrian P."/>
            <person name="Vilgalys R."/>
            <person name="Henrissat B."/>
            <person name="Grigoriev I.V."/>
            <person name="Hibbett D."/>
            <person name="Nagy L.G."/>
            <person name="Martin F.M."/>
        </authorList>
    </citation>
    <scope>NUCLEOTIDE SEQUENCE</scope>
    <source>
        <strain evidence="1">UH-Tt-Lm1</strain>
    </source>
</reference>
<protein>
    <submittedName>
        <fullName evidence="1">Uncharacterized protein</fullName>
    </submittedName>
</protein>
<accession>A0A9P6H3E3</accession>
<organism evidence="1 2">
    <name type="scientific">Thelephora terrestris</name>
    <dbReference type="NCBI Taxonomy" id="56493"/>
    <lineage>
        <taxon>Eukaryota</taxon>
        <taxon>Fungi</taxon>
        <taxon>Dikarya</taxon>
        <taxon>Basidiomycota</taxon>
        <taxon>Agaricomycotina</taxon>
        <taxon>Agaricomycetes</taxon>
        <taxon>Thelephorales</taxon>
        <taxon>Thelephoraceae</taxon>
        <taxon>Thelephora</taxon>
    </lineage>
</organism>
<sequence length="164" mass="18297">MARPHPAIRRESQAPLSLMGSLLRFLHRERSCPSPGWFPVPSKASRPWEWHPTPQLVRIPPIKLISVPRAATAFPLSPLPLTIYVATVLGLSVQPARDDVEPVSPNSQTDRVVRMLDQVSNTGGKGVLTQWVHFVTHQVHVGYFLRDTHQFACILPTGYMVGIL</sequence>
<reference evidence="1" key="1">
    <citation type="journal article" date="2020" name="Nat. Commun.">
        <title>Large-scale genome sequencing of mycorrhizal fungi provides insights into the early evolution of symbiotic traits.</title>
        <authorList>
            <person name="Miyauchi S."/>
            <person name="Kiss E."/>
            <person name="Kuo A."/>
            <person name="Drula E."/>
            <person name="Kohler A."/>
            <person name="Sanchez-Garcia M."/>
            <person name="Morin E."/>
            <person name="Andreopoulos B."/>
            <person name="Barry K.W."/>
            <person name="Bonito G."/>
            <person name="Buee M."/>
            <person name="Carver A."/>
            <person name="Chen C."/>
            <person name="Cichocki N."/>
            <person name="Clum A."/>
            <person name="Culley D."/>
            <person name="Crous P.W."/>
            <person name="Fauchery L."/>
            <person name="Girlanda M."/>
            <person name="Hayes R.D."/>
            <person name="Keri Z."/>
            <person name="LaButti K."/>
            <person name="Lipzen A."/>
            <person name="Lombard V."/>
            <person name="Magnuson J."/>
            <person name="Maillard F."/>
            <person name="Murat C."/>
            <person name="Nolan M."/>
            <person name="Ohm R.A."/>
            <person name="Pangilinan J."/>
            <person name="Pereira M.F."/>
            <person name="Perotto S."/>
            <person name="Peter M."/>
            <person name="Pfister S."/>
            <person name="Riley R."/>
            <person name="Sitrit Y."/>
            <person name="Stielow J.B."/>
            <person name="Szollosi G."/>
            <person name="Zifcakova L."/>
            <person name="Stursova M."/>
            <person name="Spatafora J.W."/>
            <person name="Tedersoo L."/>
            <person name="Vaario L.M."/>
            <person name="Yamada A."/>
            <person name="Yan M."/>
            <person name="Wang P."/>
            <person name="Xu J."/>
            <person name="Bruns T."/>
            <person name="Baldrian P."/>
            <person name="Vilgalys R."/>
            <person name="Dunand C."/>
            <person name="Henrissat B."/>
            <person name="Grigoriev I.V."/>
            <person name="Hibbett D."/>
            <person name="Nagy L.G."/>
            <person name="Martin F.M."/>
        </authorList>
    </citation>
    <scope>NUCLEOTIDE SEQUENCE</scope>
    <source>
        <strain evidence="1">UH-Tt-Lm1</strain>
    </source>
</reference>
<evidence type="ECO:0000313" key="1">
    <source>
        <dbReference type="EMBL" id="KAF9778107.1"/>
    </source>
</evidence>
<dbReference type="AlphaFoldDB" id="A0A9P6H3E3"/>
<gene>
    <name evidence="1" type="ORF">BJ322DRAFT_1025208</name>
</gene>
<comment type="caution">
    <text evidence="1">The sequence shown here is derived from an EMBL/GenBank/DDBJ whole genome shotgun (WGS) entry which is preliminary data.</text>
</comment>
<keyword evidence="2" id="KW-1185">Reference proteome</keyword>